<dbReference type="RefSeq" id="WP_306051142.1">
    <property type="nucleotide sequence ID" value="NZ_CP120997.1"/>
</dbReference>
<keyword evidence="4" id="KW-1185">Reference proteome</keyword>
<evidence type="ECO:0000256" key="2">
    <source>
        <dbReference type="SAM" id="SignalP"/>
    </source>
</evidence>
<evidence type="ECO:0008006" key="5">
    <source>
        <dbReference type="Google" id="ProtNLM"/>
    </source>
</evidence>
<feature type="region of interest" description="Disordered" evidence="1">
    <location>
        <begin position="35"/>
        <end position="59"/>
    </location>
</feature>
<feature type="signal peptide" evidence="2">
    <location>
        <begin position="1"/>
        <end position="25"/>
    </location>
</feature>
<gene>
    <name evidence="3" type="ORF">P8A18_01895</name>
</gene>
<accession>A0ABY9HD19</accession>
<evidence type="ECO:0000313" key="3">
    <source>
        <dbReference type="EMBL" id="WLQ32274.1"/>
    </source>
</evidence>
<protein>
    <recommendedName>
        <fullName evidence="5">Secreted protein</fullName>
    </recommendedName>
</protein>
<sequence length="59" mass="5774">MPAVPRILSVLLAATVLTAGVPAVAAVVSHTAAVHQVAEAPGDATPPPTGHQGGDTPWT</sequence>
<evidence type="ECO:0000256" key="1">
    <source>
        <dbReference type="SAM" id="MobiDB-lite"/>
    </source>
</evidence>
<feature type="chain" id="PRO_5046487886" description="Secreted protein" evidence="2">
    <location>
        <begin position="26"/>
        <end position="59"/>
    </location>
</feature>
<organism evidence="3 4">
    <name type="scientific">Streptomyces castrisilvae</name>
    <dbReference type="NCBI Taxonomy" id="3033811"/>
    <lineage>
        <taxon>Bacteria</taxon>
        <taxon>Bacillati</taxon>
        <taxon>Actinomycetota</taxon>
        <taxon>Actinomycetes</taxon>
        <taxon>Kitasatosporales</taxon>
        <taxon>Streptomycetaceae</taxon>
        <taxon>Streptomyces</taxon>
    </lineage>
</organism>
<evidence type="ECO:0000313" key="4">
    <source>
        <dbReference type="Proteomes" id="UP001239522"/>
    </source>
</evidence>
<dbReference type="EMBL" id="CP120997">
    <property type="protein sequence ID" value="WLQ32274.1"/>
    <property type="molecule type" value="Genomic_DNA"/>
</dbReference>
<name>A0ABY9HD19_9ACTN</name>
<keyword evidence="2" id="KW-0732">Signal</keyword>
<dbReference type="Proteomes" id="UP001239522">
    <property type="component" value="Chromosome"/>
</dbReference>
<reference evidence="3 4" key="1">
    <citation type="submission" date="2023-03" db="EMBL/GenBank/DDBJ databases">
        <title>Isolation and description of six Streptomyces strains from soil environments, able to metabolize different microbial glucans.</title>
        <authorList>
            <person name="Widen T."/>
            <person name="Larsbrink J."/>
        </authorList>
    </citation>
    <scope>NUCLEOTIDE SEQUENCE [LARGE SCALE GENOMIC DNA]</scope>
    <source>
        <strain evidence="3 4">Mut1</strain>
    </source>
</reference>
<proteinExistence type="predicted"/>